<reference evidence="1 2" key="1">
    <citation type="submission" date="2015-11" db="EMBL/GenBank/DDBJ databases">
        <title>Draft genome of Sulfurovum riftiae 1812E, a member of the Epsilonproteobacteria isolated from the tube of the deep-sea hydrothermal vent tubewom Riftia pachyptila.</title>
        <authorList>
            <person name="Vetriani C."/>
            <person name="Giovannelli D."/>
        </authorList>
    </citation>
    <scope>NUCLEOTIDE SEQUENCE [LARGE SCALE GENOMIC DNA]</scope>
    <source>
        <strain evidence="1 2">1812E</strain>
    </source>
</reference>
<organism evidence="1 2">
    <name type="scientific">Sulfurovum riftiae</name>
    <dbReference type="NCBI Taxonomy" id="1630136"/>
    <lineage>
        <taxon>Bacteria</taxon>
        <taxon>Pseudomonadati</taxon>
        <taxon>Campylobacterota</taxon>
        <taxon>Epsilonproteobacteria</taxon>
        <taxon>Campylobacterales</taxon>
        <taxon>Sulfurovaceae</taxon>
        <taxon>Sulfurovum</taxon>
    </lineage>
</organism>
<gene>
    <name evidence="1" type="ORF">AS592_02930</name>
</gene>
<protein>
    <submittedName>
        <fullName evidence="1">Uncharacterized protein</fullName>
    </submittedName>
</protein>
<comment type="caution">
    <text evidence="1">The sequence shown here is derived from an EMBL/GenBank/DDBJ whole genome shotgun (WGS) entry which is preliminary data.</text>
</comment>
<keyword evidence="2" id="KW-1185">Reference proteome</keyword>
<dbReference type="EMBL" id="LNKT01000067">
    <property type="protein sequence ID" value="KYJ85708.1"/>
    <property type="molecule type" value="Genomic_DNA"/>
</dbReference>
<sequence length="143" mass="15858">MHRHSFIGVSLLVSILAINPLIATELQDRVQTRINSVNQLSGSIAAILHKRGLDEDAADEIADSLVDGKEVLLTQMVDNLAMVLPHEEIVEHLSTIALHRKEIRLDSYDHLVNMVSQIKKRSLDKNTLGQLNIVAKLNSQLIG</sequence>
<dbReference type="AlphaFoldDB" id="A0A151CDV6"/>
<evidence type="ECO:0000313" key="2">
    <source>
        <dbReference type="Proteomes" id="UP000075359"/>
    </source>
</evidence>
<dbReference type="Proteomes" id="UP000075359">
    <property type="component" value="Unassembled WGS sequence"/>
</dbReference>
<dbReference type="STRING" id="1630136.AS592_02930"/>
<proteinExistence type="predicted"/>
<evidence type="ECO:0000313" key="1">
    <source>
        <dbReference type="EMBL" id="KYJ85708.1"/>
    </source>
</evidence>
<dbReference type="RefSeq" id="WP_067332106.1">
    <property type="nucleotide sequence ID" value="NZ_LNKT01000067.1"/>
</dbReference>
<name>A0A151CDV6_9BACT</name>
<accession>A0A151CDV6</accession>
<dbReference type="OrthoDB" id="5372855at2"/>